<keyword evidence="7" id="KW-1133">Transmembrane helix</keyword>
<sequence length="487" mass="55304">MKTMAKPEAVAIPKPNEGGDGPLYADRVKVHPRIFKGAFRQWKTRLLWVFLALYHCFAWVRWDRGEGVPDQAILFDLPGRRAYIFWIEIWPQEVYYLTGLLILAAVSLFAASAIAGRVWCGFACFQTVWTDLFMMVEKFIEGDRNKRIRLDKAPLSLDKITKRIAKHVIWILISLFMGLSFLWYFNDAPTITKEILSGELGGWALITLGILSSMTYLMAGFAREQVCFYMCPYGRFQGVMTDEDSLLVTYEDWRGEPRAKPGKNRDFSERGHCVDCSLCVQACPTGIDIREGQQMECIGCGLCIDACNTMMEKFDLPKNLISYDSYTNMIAREKGLGKQVHLIRPRTIYYAVILTAVLAVLLTSLGMRERLEVNIIRDRAPLFVTLSDGTIRNGYTYKILNMESELKNYELSIEGLDKVNMTMIGQEAKEQPKLDLTVGADRIGAFKIFLKAPRAVLDGKSTDIDFILKDKETGDILSQTTVFRGPN</sequence>
<feature type="domain" description="4Fe-4S ferredoxin-type" evidence="8">
    <location>
        <begin position="296"/>
        <end position="319"/>
    </location>
</feature>
<dbReference type="Pfam" id="PF11614">
    <property type="entry name" value="FixG_C"/>
    <property type="match status" value="1"/>
</dbReference>
<organism evidence="9 10">
    <name type="scientific">Candidatus Terasakiella magnetica</name>
    <dbReference type="NCBI Taxonomy" id="1867952"/>
    <lineage>
        <taxon>Bacteria</taxon>
        <taxon>Pseudomonadati</taxon>
        <taxon>Pseudomonadota</taxon>
        <taxon>Alphaproteobacteria</taxon>
        <taxon>Rhodospirillales</taxon>
        <taxon>Terasakiellaceae</taxon>
        <taxon>Terasakiella</taxon>
    </lineage>
</organism>
<dbReference type="InterPro" id="IPR017900">
    <property type="entry name" value="4Fe4S_Fe_S_CS"/>
</dbReference>
<keyword evidence="1" id="KW-0813">Transport</keyword>
<feature type="transmembrane region" description="Helical" evidence="7">
    <location>
        <begin position="94"/>
        <end position="115"/>
    </location>
</feature>
<keyword evidence="7" id="KW-0472">Membrane</keyword>
<dbReference type="InterPro" id="IPR013783">
    <property type="entry name" value="Ig-like_fold"/>
</dbReference>
<dbReference type="InterPro" id="IPR017896">
    <property type="entry name" value="4Fe4S_Fe-S-bd"/>
</dbReference>
<evidence type="ECO:0000256" key="6">
    <source>
        <dbReference type="ARBA" id="ARBA00023014"/>
    </source>
</evidence>
<evidence type="ECO:0000313" key="10">
    <source>
        <dbReference type="Proteomes" id="UP000231658"/>
    </source>
</evidence>
<dbReference type="Proteomes" id="UP000231658">
    <property type="component" value="Unassembled WGS sequence"/>
</dbReference>
<dbReference type="NCBIfam" id="TIGR02745">
    <property type="entry name" value="ccoG_rdxA_fixG"/>
    <property type="match status" value="1"/>
</dbReference>
<keyword evidence="4" id="KW-0249">Electron transport</keyword>
<dbReference type="GO" id="GO:0051539">
    <property type="term" value="F:4 iron, 4 sulfur cluster binding"/>
    <property type="evidence" value="ECO:0007669"/>
    <property type="project" value="UniProtKB-KW"/>
</dbReference>
<keyword evidence="5" id="KW-0408">Iron</keyword>
<dbReference type="GO" id="GO:0046872">
    <property type="term" value="F:metal ion binding"/>
    <property type="evidence" value="ECO:0007669"/>
    <property type="project" value="UniProtKB-KW"/>
</dbReference>
<dbReference type="PROSITE" id="PS00198">
    <property type="entry name" value="4FE4S_FER_1"/>
    <property type="match status" value="1"/>
</dbReference>
<protein>
    <submittedName>
        <fullName evidence="9">Nitrogen fixation protein FixG</fullName>
    </submittedName>
</protein>
<evidence type="ECO:0000256" key="4">
    <source>
        <dbReference type="ARBA" id="ARBA00022982"/>
    </source>
</evidence>
<evidence type="ECO:0000256" key="3">
    <source>
        <dbReference type="ARBA" id="ARBA00022723"/>
    </source>
</evidence>
<gene>
    <name evidence="9" type="primary">fixG</name>
    <name evidence="9" type="ORF">MTBPR1_20312</name>
</gene>
<evidence type="ECO:0000259" key="8">
    <source>
        <dbReference type="PROSITE" id="PS51379"/>
    </source>
</evidence>
<keyword evidence="10" id="KW-1185">Reference proteome</keyword>
<keyword evidence="2" id="KW-0004">4Fe-4S</keyword>
<dbReference type="InterPro" id="IPR051684">
    <property type="entry name" value="Electron_Trans/Redox"/>
</dbReference>
<feature type="domain" description="4Fe-4S ferredoxin-type" evidence="8">
    <location>
        <begin position="264"/>
        <end position="292"/>
    </location>
</feature>
<name>A0A1C3RGZ1_9PROT</name>
<dbReference type="SUPFAM" id="SSF54862">
    <property type="entry name" value="4Fe-4S ferredoxins"/>
    <property type="match status" value="1"/>
</dbReference>
<dbReference type="Gene3D" id="2.60.40.10">
    <property type="entry name" value="Immunoglobulins"/>
    <property type="match status" value="1"/>
</dbReference>
<dbReference type="STRING" id="1867952.MTBPR1_20312"/>
<evidence type="ECO:0000256" key="5">
    <source>
        <dbReference type="ARBA" id="ARBA00023004"/>
    </source>
</evidence>
<dbReference type="PROSITE" id="PS51379">
    <property type="entry name" value="4FE4S_FER_2"/>
    <property type="match status" value="2"/>
</dbReference>
<feature type="transmembrane region" description="Helical" evidence="7">
    <location>
        <begin position="348"/>
        <end position="367"/>
    </location>
</feature>
<dbReference type="InterPro" id="IPR014116">
    <property type="entry name" value="Cyt_c_oxidase_cbb3_FixG"/>
</dbReference>
<accession>A0A1C3RGZ1</accession>
<dbReference type="PANTHER" id="PTHR30176:SF3">
    <property type="entry name" value="FERREDOXIN-TYPE PROTEIN NAPH"/>
    <property type="match status" value="1"/>
</dbReference>
<keyword evidence="3" id="KW-0479">Metal-binding</keyword>
<keyword evidence="7" id="KW-0812">Transmembrane</keyword>
<evidence type="ECO:0000256" key="7">
    <source>
        <dbReference type="SAM" id="Phobius"/>
    </source>
</evidence>
<dbReference type="InterPro" id="IPR032879">
    <property type="entry name" value="FixG_C"/>
</dbReference>
<feature type="transmembrane region" description="Helical" evidence="7">
    <location>
        <begin position="168"/>
        <end position="185"/>
    </location>
</feature>
<reference evidence="9 10" key="1">
    <citation type="submission" date="2016-07" db="EMBL/GenBank/DDBJ databases">
        <authorList>
            <person name="Lefevre C.T."/>
        </authorList>
    </citation>
    <scope>NUCLEOTIDE SEQUENCE [LARGE SCALE GENOMIC DNA]</scope>
    <source>
        <strain evidence="9">PR1</strain>
    </source>
</reference>
<dbReference type="Pfam" id="PF12801">
    <property type="entry name" value="Fer4_5"/>
    <property type="match status" value="1"/>
</dbReference>
<evidence type="ECO:0000313" key="9">
    <source>
        <dbReference type="EMBL" id="SCA56464.1"/>
    </source>
</evidence>
<dbReference type="EMBL" id="FLYE01000012">
    <property type="protein sequence ID" value="SCA56464.1"/>
    <property type="molecule type" value="Genomic_DNA"/>
</dbReference>
<dbReference type="GO" id="GO:0005886">
    <property type="term" value="C:plasma membrane"/>
    <property type="evidence" value="ECO:0007669"/>
    <property type="project" value="TreeGrafter"/>
</dbReference>
<feature type="transmembrane region" description="Helical" evidence="7">
    <location>
        <begin position="46"/>
        <end position="62"/>
    </location>
</feature>
<dbReference type="Pfam" id="PF13746">
    <property type="entry name" value="Fer4_18"/>
    <property type="match status" value="1"/>
</dbReference>
<proteinExistence type="predicted"/>
<dbReference type="AlphaFoldDB" id="A0A1C3RGZ1"/>
<keyword evidence="6" id="KW-0411">Iron-sulfur</keyword>
<evidence type="ECO:0000256" key="2">
    <source>
        <dbReference type="ARBA" id="ARBA00022485"/>
    </source>
</evidence>
<evidence type="ECO:0000256" key="1">
    <source>
        <dbReference type="ARBA" id="ARBA00022448"/>
    </source>
</evidence>
<dbReference type="PANTHER" id="PTHR30176">
    <property type="entry name" value="FERREDOXIN-TYPE PROTEIN NAPH"/>
    <property type="match status" value="1"/>
</dbReference>
<feature type="transmembrane region" description="Helical" evidence="7">
    <location>
        <begin position="200"/>
        <end position="219"/>
    </location>
</feature>